<proteinExistence type="inferred from homology"/>
<dbReference type="PANTHER" id="PTHR11742:SF28">
    <property type="entry name" value="MANNOSYL-OLIGOSACCHARIDE 1,2-ALPHA-MANNOSIDASE IC"/>
    <property type="match status" value="1"/>
</dbReference>
<dbReference type="InterPro" id="IPR036026">
    <property type="entry name" value="Seven-hairpin_glycosidases"/>
</dbReference>
<keyword evidence="7" id="KW-0812">Transmembrane</keyword>
<evidence type="ECO:0000256" key="3">
    <source>
        <dbReference type="ARBA" id="ARBA00007658"/>
    </source>
</evidence>
<comment type="cofactor">
    <cofactor evidence="1">
        <name>Ca(2+)</name>
        <dbReference type="ChEBI" id="CHEBI:29108"/>
    </cofactor>
</comment>
<dbReference type="PRINTS" id="PR00747">
    <property type="entry name" value="GLYHDRLASE47"/>
</dbReference>
<evidence type="ECO:0000313" key="8">
    <source>
        <dbReference type="EMBL" id="CAI9603425.1"/>
    </source>
</evidence>
<dbReference type="InterPro" id="IPR001382">
    <property type="entry name" value="Glyco_hydro_47"/>
</dbReference>
<keyword evidence="7" id="KW-0472">Membrane</keyword>
<keyword evidence="7" id="KW-1133">Transmembrane helix</keyword>
<evidence type="ECO:0000256" key="7">
    <source>
        <dbReference type="SAM" id="Phobius"/>
    </source>
</evidence>
<evidence type="ECO:0000313" key="9">
    <source>
        <dbReference type="Proteomes" id="UP001162483"/>
    </source>
</evidence>
<dbReference type="PANTHER" id="PTHR11742">
    <property type="entry name" value="MANNOSYL-OLIGOSACCHARIDE ALPHA-1,2-MANNOSIDASE-RELATED"/>
    <property type="match status" value="1"/>
</dbReference>
<dbReference type="InterPro" id="IPR050749">
    <property type="entry name" value="Glycosyl_Hydrolase_47"/>
</dbReference>
<evidence type="ECO:0000256" key="5">
    <source>
        <dbReference type="ARBA" id="ARBA00023157"/>
    </source>
</evidence>
<accession>A0ABN9G259</accession>
<keyword evidence="6" id="KW-0326">Glycosidase</keyword>
<organism evidence="8 9">
    <name type="scientific">Staurois parvus</name>
    <dbReference type="NCBI Taxonomy" id="386267"/>
    <lineage>
        <taxon>Eukaryota</taxon>
        <taxon>Metazoa</taxon>
        <taxon>Chordata</taxon>
        <taxon>Craniata</taxon>
        <taxon>Vertebrata</taxon>
        <taxon>Euteleostomi</taxon>
        <taxon>Amphibia</taxon>
        <taxon>Batrachia</taxon>
        <taxon>Anura</taxon>
        <taxon>Neobatrachia</taxon>
        <taxon>Ranoidea</taxon>
        <taxon>Ranidae</taxon>
        <taxon>Staurois</taxon>
    </lineage>
</organism>
<sequence length="379" mass="43228">MQIKTMFLRKISGIFPAGFGLRLSQKFVFLLFLSGFITLCFGTLFLLPDTSKFKRIFLSGTQSQSGERIHSYANKKMNKKTVDDQKSLIRNTNQEKWRSKDEFDVNVKPLGFLAHKYEKHKEDNSLNREHIVAAKAKNKDNEISPAQRNHADFIFDYNAFKKSLKYPPLGNHHKQKDPETRERRDKIKEMMKFAWDSYKKYAWGENELRPLTKDGHFGSLFGGLKGATIVDALDTLFIMDLKEEFEHAENWIGSSLDLNVNGEASLFEVNIRYIGGLLSAYYLSGKEVFREKAIGLGKKLLPAFSTPTGIPRGIINLGNGLNWSWGWASAGSSILAEFGTLHLEFLKLSELSGDPVFIEKVNTIRKTLKKMEKPTWIVS</sequence>
<evidence type="ECO:0000256" key="1">
    <source>
        <dbReference type="ARBA" id="ARBA00001913"/>
    </source>
</evidence>
<evidence type="ECO:0000256" key="2">
    <source>
        <dbReference type="ARBA" id="ARBA00004922"/>
    </source>
</evidence>
<comment type="caution">
    <text evidence="8">The sequence shown here is derived from an EMBL/GenBank/DDBJ whole genome shotgun (WGS) entry which is preliminary data.</text>
</comment>
<dbReference type="SUPFAM" id="SSF48225">
    <property type="entry name" value="Seven-hairpin glycosidases"/>
    <property type="match status" value="1"/>
</dbReference>
<keyword evidence="9" id="KW-1185">Reference proteome</keyword>
<evidence type="ECO:0000256" key="4">
    <source>
        <dbReference type="ARBA" id="ARBA00022801"/>
    </source>
</evidence>
<name>A0ABN9G259_9NEOB</name>
<dbReference type="Pfam" id="PF01532">
    <property type="entry name" value="Glyco_hydro_47"/>
    <property type="match status" value="1"/>
</dbReference>
<comment type="pathway">
    <text evidence="2">Protein modification; protein glycosylation.</text>
</comment>
<dbReference type="Gene3D" id="1.50.10.10">
    <property type="match status" value="1"/>
</dbReference>
<dbReference type="EMBL" id="CATNWA010017837">
    <property type="protein sequence ID" value="CAI9603425.1"/>
    <property type="molecule type" value="Genomic_DNA"/>
</dbReference>
<reference evidence="8" key="1">
    <citation type="submission" date="2023-05" db="EMBL/GenBank/DDBJ databases">
        <authorList>
            <person name="Stuckert A."/>
        </authorList>
    </citation>
    <scope>NUCLEOTIDE SEQUENCE</scope>
</reference>
<dbReference type="Proteomes" id="UP001162483">
    <property type="component" value="Unassembled WGS sequence"/>
</dbReference>
<dbReference type="EC" id="3.2.1.-" evidence="6"/>
<protein>
    <recommendedName>
        <fullName evidence="6">alpha-1,2-Mannosidase</fullName>
        <ecNumber evidence="6">3.2.1.-</ecNumber>
    </recommendedName>
</protein>
<feature type="transmembrane region" description="Helical" evidence="7">
    <location>
        <begin position="27"/>
        <end position="47"/>
    </location>
</feature>
<dbReference type="InterPro" id="IPR012341">
    <property type="entry name" value="6hp_glycosidase-like_sf"/>
</dbReference>
<comment type="similarity">
    <text evidence="3 6">Belongs to the glycosyl hydrolase 47 family.</text>
</comment>
<gene>
    <name evidence="8" type="ORF">SPARVUS_LOCUS13303595</name>
</gene>
<keyword evidence="4 6" id="KW-0378">Hydrolase</keyword>
<keyword evidence="5" id="KW-1015">Disulfide bond</keyword>
<evidence type="ECO:0000256" key="6">
    <source>
        <dbReference type="RuleBase" id="RU361193"/>
    </source>
</evidence>